<accession>A0ABN3DMG8</accession>
<dbReference type="EMBL" id="BAAAQY010000006">
    <property type="protein sequence ID" value="GAA2236295.1"/>
    <property type="molecule type" value="Genomic_DNA"/>
</dbReference>
<dbReference type="Proteomes" id="UP001500929">
    <property type="component" value="Unassembled WGS sequence"/>
</dbReference>
<dbReference type="InterPro" id="IPR046373">
    <property type="entry name" value="Acyl-CoA_Oxase/DH_mid-dom_sf"/>
</dbReference>
<dbReference type="Gene3D" id="2.40.110.10">
    <property type="entry name" value="Butyryl-CoA Dehydrogenase, subunit A, domain 2"/>
    <property type="match status" value="1"/>
</dbReference>
<name>A0ABN3DMG8_9MICO</name>
<keyword evidence="2" id="KW-1185">Reference proteome</keyword>
<evidence type="ECO:0000313" key="2">
    <source>
        <dbReference type="Proteomes" id="UP001500929"/>
    </source>
</evidence>
<comment type="caution">
    <text evidence="1">The sequence shown here is derived from an EMBL/GenBank/DDBJ whole genome shotgun (WGS) entry which is preliminary data.</text>
</comment>
<dbReference type="InterPro" id="IPR009100">
    <property type="entry name" value="AcylCoA_DH/oxidase_NM_dom_sf"/>
</dbReference>
<gene>
    <name evidence="1" type="ORF">GCM10009851_21560</name>
</gene>
<dbReference type="RefSeq" id="WP_259479633.1">
    <property type="nucleotide sequence ID" value="NZ_BAAAQY010000006.1"/>
</dbReference>
<organism evidence="1 2">
    <name type="scientific">Herbiconiux moechotypicola</name>
    <dbReference type="NCBI Taxonomy" id="637393"/>
    <lineage>
        <taxon>Bacteria</taxon>
        <taxon>Bacillati</taxon>
        <taxon>Actinomycetota</taxon>
        <taxon>Actinomycetes</taxon>
        <taxon>Micrococcales</taxon>
        <taxon>Microbacteriaceae</taxon>
        <taxon>Herbiconiux</taxon>
    </lineage>
</organism>
<reference evidence="1 2" key="1">
    <citation type="journal article" date="2019" name="Int. J. Syst. Evol. Microbiol.">
        <title>The Global Catalogue of Microorganisms (GCM) 10K type strain sequencing project: providing services to taxonomists for standard genome sequencing and annotation.</title>
        <authorList>
            <consortium name="The Broad Institute Genomics Platform"/>
            <consortium name="The Broad Institute Genome Sequencing Center for Infectious Disease"/>
            <person name="Wu L."/>
            <person name="Ma J."/>
        </authorList>
    </citation>
    <scope>NUCLEOTIDE SEQUENCE [LARGE SCALE GENOMIC DNA]</scope>
    <source>
        <strain evidence="1 2">JCM 16117</strain>
    </source>
</reference>
<sequence length="339" mass="35428">MDAALLLAVDVAERLADGADRGDALAPATFARRLDVLATLAAADVTVARIAEPHLDALAILAELGEPLDLGPLGVTPRSTWGVFAAESSDVRLDAGWVDGAWLLSGTKPWCSLAGTLTHALITAHTEDGRRLFAVSLRHPGVSVDTSLWVARGFPTVPSGPAEFDDCPAVPVGEPGWYLRRPGFAAGGIGVAACWFGGAVGLVRHLHAASNGASVDPLSDLHLGRAGIALHAARSALAEAARAIDGAGTAAAFTPARAALLAQLTRSVVRGSCETVLRETAHGLGPGPLTRDRAFAARVADLDLYLRQDHGERDEARAGRLLADERFDDGWFAERISTW</sequence>
<protein>
    <submittedName>
        <fullName evidence="1">Acyl-CoA dehydrogenase</fullName>
    </submittedName>
</protein>
<evidence type="ECO:0000313" key="1">
    <source>
        <dbReference type="EMBL" id="GAA2236295.1"/>
    </source>
</evidence>
<dbReference type="SUPFAM" id="SSF56645">
    <property type="entry name" value="Acyl-CoA dehydrogenase NM domain-like"/>
    <property type="match status" value="1"/>
</dbReference>
<proteinExistence type="predicted"/>